<organism evidence="3 4">
    <name type="scientific">Caenorhabditis auriculariae</name>
    <dbReference type="NCBI Taxonomy" id="2777116"/>
    <lineage>
        <taxon>Eukaryota</taxon>
        <taxon>Metazoa</taxon>
        <taxon>Ecdysozoa</taxon>
        <taxon>Nematoda</taxon>
        <taxon>Chromadorea</taxon>
        <taxon>Rhabditida</taxon>
        <taxon>Rhabditina</taxon>
        <taxon>Rhabditomorpha</taxon>
        <taxon>Rhabditoidea</taxon>
        <taxon>Rhabditidae</taxon>
        <taxon>Peloderinae</taxon>
        <taxon>Caenorhabditis</taxon>
    </lineage>
</organism>
<keyword evidence="2" id="KW-0732">Signal</keyword>
<dbReference type="Proteomes" id="UP000835052">
    <property type="component" value="Unassembled WGS sequence"/>
</dbReference>
<dbReference type="EMBL" id="CAJGYM010000160">
    <property type="protein sequence ID" value="CAD6199195.1"/>
    <property type="molecule type" value="Genomic_DNA"/>
</dbReference>
<feature type="region of interest" description="Disordered" evidence="1">
    <location>
        <begin position="25"/>
        <end position="102"/>
    </location>
</feature>
<sequence>MYWPLLVTLISFVCIFCQKRKQRQISVDDSKSASKRGVSGKTGQSPKSRTPTGKSPKVTGGADPWKDFKLKENKDNSFMDDDDDDENPLAKKVEGLRRPKPNKVIRTGANTALLRPDEKRNGNSVYQFDLTKPASEGNKKEQEKKKISIDITGPKPKAAKNEGLRETYGAKSEATATTMANTAMNPVSANTYSQVP</sequence>
<reference evidence="3" key="1">
    <citation type="submission" date="2020-10" db="EMBL/GenBank/DDBJ databases">
        <authorList>
            <person name="Kikuchi T."/>
        </authorList>
    </citation>
    <scope>NUCLEOTIDE SEQUENCE</scope>
    <source>
        <strain evidence="3">NKZ352</strain>
    </source>
</reference>
<feature type="compositionally biased region" description="Acidic residues" evidence="1">
    <location>
        <begin position="78"/>
        <end position="87"/>
    </location>
</feature>
<evidence type="ECO:0000313" key="3">
    <source>
        <dbReference type="EMBL" id="CAD6199195.1"/>
    </source>
</evidence>
<feature type="chain" id="PRO_5035719446" evidence="2">
    <location>
        <begin position="20"/>
        <end position="196"/>
    </location>
</feature>
<accession>A0A8S1HZP5</accession>
<protein>
    <submittedName>
        <fullName evidence="3">Uncharacterized protein</fullName>
    </submittedName>
</protein>
<evidence type="ECO:0000313" key="4">
    <source>
        <dbReference type="Proteomes" id="UP000835052"/>
    </source>
</evidence>
<comment type="caution">
    <text evidence="3">The sequence shown here is derived from an EMBL/GenBank/DDBJ whole genome shotgun (WGS) entry which is preliminary data.</text>
</comment>
<evidence type="ECO:0000256" key="1">
    <source>
        <dbReference type="SAM" id="MobiDB-lite"/>
    </source>
</evidence>
<feature type="region of interest" description="Disordered" evidence="1">
    <location>
        <begin position="117"/>
        <end position="165"/>
    </location>
</feature>
<keyword evidence="4" id="KW-1185">Reference proteome</keyword>
<feature type="signal peptide" evidence="2">
    <location>
        <begin position="1"/>
        <end position="19"/>
    </location>
</feature>
<feature type="compositionally biased region" description="Basic and acidic residues" evidence="1">
    <location>
        <begin position="88"/>
        <end position="97"/>
    </location>
</feature>
<dbReference type="AlphaFoldDB" id="A0A8S1HZP5"/>
<name>A0A8S1HZP5_9PELO</name>
<feature type="compositionally biased region" description="Basic and acidic residues" evidence="1">
    <location>
        <begin position="137"/>
        <end position="148"/>
    </location>
</feature>
<proteinExistence type="predicted"/>
<feature type="compositionally biased region" description="Basic and acidic residues" evidence="1">
    <location>
        <begin position="64"/>
        <end position="77"/>
    </location>
</feature>
<evidence type="ECO:0000256" key="2">
    <source>
        <dbReference type="SAM" id="SignalP"/>
    </source>
</evidence>
<gene>
    <name evidence="3" type="ORF">CAUJ_LOCUS15099</name>
</gene>
<feature type="compositionally biased region" description="Polar residues" evidence="1">
    <location>
        <begin position="41"/>
        <end position="53"/>
    </location>
</feature>